<dbReference type="InterPro" id="IPR013717">
    <property type="entry name" value="PIG-P"/>
</dbReference>
<evidence type="ECO:0000259" key="9">
    <source>
        <dbReference type="Pfam" id="PF08510"/>
    </source>
</evidence>
<dbReference type="EMBL" id="DS469539">
    <property type="protein sequence ID" value="EDO45006.1"/>
    <property type="molecule type" value="Genomic_DNA"/>
</dbReference>
<dbReference type="HOGENOM" id="CLU_081616_2_1_1"/>
<keyword evidence="6 7" id="KW-0472">Membrane</keyword>
<dbReference type="Proteomes" id="UP000001593">
    <property type="component" value="Unassembled WGS sequence"/>
</dbReference>
<sequence>MSENTPLPIPERAIYGFVLYLGTYLGFALYLVWAFVREEWLQSIGITYLPQRYWLVAGPVYLLVAFLIVVWFYFAHYLKSTPSLDSINTIADEHSRFLVDQEMTDSSMPPLADVPIYQVNKKLYLLDNY</sequence>
<dbReference type="PhylomeDB" id="A7RU19"/>
<evidence type="ECO:0000256" key="3">
    <source>
        <dbReference type="ARBA" id="ARBA00022502"/>
    </source>
</evidence>
<evidence type="ECO:0000256" key="4">
    <source>
        <dbReference type="ARBA" id="ARBA00022692"/>
    </source>
</evidence>
<dbReference type="PANTHER" id="PTHR46346:SF1">
    <property type="entry name" value="PHOSPHATIDYLINOSITOL N-ACETYLGLUCOSAMINYLTRANSFERASE SUBUNIT P"/>
    <property type="match status" value="1"/>
</dbReference>
<comment type="pathway">
    <text evidence="2 7">Glycolipid biosynthesis; glycosylphosphatidylinositol-anchor biosynthesis.</text>
</comment>
<evidence type="ECO:0000313" key="11">
    <source>
        <dbReference type="Proteomes" id="UP000001593"/>
    </source>
</evidence>
<dbReference type="KEGG" id="nve:5516970"/>
<proteinExistence type="inferred from homology"/>
<dbReference type="STRING" id="45351.A7RU19"/>
<evidence type="ECO:0000313" key="10">
    <source>
        <dbReference type="EMBL" id="EDO45006.1"/>
    </source>
</evidence>
<dbReference type="GO" id="GO:0005783">
    <property type="term" value="C:endoplasmic reticulum"/>
    <property type="evidence" value="ECO:0000318"/>
    <property type="project" value="GO_Central"/>
</dbReference>
<dbReference type="Pfam" id="PF08510">
    <property type="entry name" value="PIG-P"/>
    <property type="match status" value="1"/>
</dbReference>
<feature type="transmembrane region" description="Helical" evidence="8">
    <location>
        <begin position="12"/>
        <end position="33"/>
    </location>
</feature>
<feature type="domain" description="PIG-P" evidence="9">
    <location>
        <begin position="12"/>
        <end position="124"/>
    </location>
</feature>
<comment type="similarity">
    <text evidence="7">Belongs to the PIGP family.</text>
</comment>
<evidence type="ECO:0000256" key="7">
    <source>
        <dbReference type="PIRNR" id="PIRNR008765"/>
    </source>
</evidence>
<comment type="function">
    <text evidence="7">Part of the complex catalyzing the transfer of N-acetylglucosamine from UDP-N-acetylglucosamine to phosphatidylinositol, the first step of GPI biosynthesis.</text>
</comment>
<dbReference type="InterPro" id="IPR016542">
    <property type="entry name" value="PIG-P_GPI19"/>
</dbReference>
<dbReference type="OrthoDB" id="690928at2759"/>
<dbReference type="InParanoid" id="A7RU19"/>
<name>A7RU19_NEMVE</name>
<organism evidence="10 11">
    <name type="scientific">Nematostella vectensis</name>
    <name type="common">Starlet sea anemone</name>
    <dbReference type="NCBI Taxonomy" id="45351"/>
    <lineage>
        <taxon>Eukaryota</taxon>
        <taxon>Metazoa</taxon>
        <taxon>Cnidaria</taxon>
        <taxon>Anthozoa</taxon>
        <taxon>Hexacorallia</taxon>
        <taxon>Actiniaria</taxon>
        <taxon>Edwardsiidae</taxon>
        <taxon>Nematostella</taxon>
    </lineage>
</organism>
<dbReference type="GO" id="GO:0006506">
    <property type="term" value="P:GPI anchor biosynthetic process"/>
    <property type="evidence" value="ECO:0000318"/>
    <property type="project" value="GO_Central"/>
</dbReference>
<accession>A7RU19</accession>
<dbReference type="PANTHER" id="PTHR46346">
    <property type="entry name" value="PHOSPHATIDYLINOSITOL N-ACETYLGLUCOSAMINYLTRANSFERASE SUBUNIT P"/>
    <property type="match status" value="1"/>
</dbReference>
<evidence type="ECO:0000256" key="2">
    <source>
        <dbReference type="ARBA" id="ARBA00004687"/>
    </source>
</evidence>
<keyword evidence="11" id="KW-1185">Reference proteome</keyword>
<keyword evidence="7" id="KW-0808">Transferase</keyword>
<evidence type="ECO:0000256" key="6">
    <source>
        <dbReference type="ARBA" id="ARBA00023136"/>
    </source>
</evidence>
<dbReference type="InterPro" id="IPR052263">
    <property type="entry name" value="GPI_Anchor_Biosynth"/>
</dbReference>
<keyword evidence="4 8" id="KW-0812">Transmembrane</keyword>
<comment type="subcellular location">
    <subcellularLocation>
        <location evidence="1">Membrane</location>
        <topology evidence="1">Multi-pass membrane protein</topology>
    </subcellularLocation>
</comment>
<dbReference type="GO" id="GO:0016020">
    <property type="term" value="C:membrane"/>
    <property type="evidence" value="ECO:0007669"/>
    <property type="project" value="UniProtKB-SubCell"/>
</dbReference>
<dbReference type="OMA" id="LYVLWAY"/>
<dbReference type="PIRSF" id="PIRSF008765">
    <property type="entry name" value="PIG-P_GPI19"/>
    <property type="match status" value="1"/>
</dbReference>
<evidence type="ECO:0000256" key="8">
    <source>
        <dbReference type="SAM" id="Phobius"/>
    </source>
</evidence>
<dbReference type="GO" id="GO:0017176">
    <property type="term" value="F:phosphatidylinositol N-acetylglucosaminyltransferase activity"/>
    <property type="evidence" value="ECO:0007669"/>
    <property type="project" value="UniProtKB-UniRule"/>
</dbReference>
<keyword evidence="3 7" id="KW-0337">GPI-anchor biosynthesis</keyword>
<dbReference type="eggNOG" id="KOG2257">
    <property type="taxonomic scope" value="Eukaryota"/>
</dbReference>
<evidence type="ECO:0000256" key="5">
    <source>
        <dbReference type="ARBA" id="ARBA00022989"/>
    </source>
</evidence>
<protein>
    <recommendedName>
        <fullName evidence="7">Phosphatidylinositol N-acetylglucosaminyltransferase subunit P</fullName>
    </recommendedName>
</protein>
<feature type="transmembrane region" description="Helical" evidence="8">
    <location>
        <begin position="53"/>
        <end position="74"/>
    </location>
</feature>
<evidence type="ECO:0000256" key="1">
    <source>
        <dbReference type="ARBA" id="ARBA00004141"/>
    </source>
</evidence>
<dbReference type="AlphaFoldDB" id="A7RU19"/>
<gene>
    <name evidence="10" type="ORF">NEMVEDRAFT_v1g93570</name>
</gene>
<keyword evidence="5 8" id="KW-1133">Transmembrane helix</keyword>
<reference evidence="10 11" key="1">
    <citation type="journal article" date="2007" name="Science">
        <title>Sea anemone genome reveals ancestral eumetazoan gene repertoire and genomic organization.</title>
        <authorList>
            <person name="Putnam N.H."/>
            <person name="Srivastava M."/>
            <person name="Hellsten U."/>
            <person name="Dirks B."/>
            <person name="Chapman J."/>
            <person name="Salamov A."/>
            <person name="Terry A."/>
            <person name="Shapiro H."/>
            <person name="Lindquist E."/>
            <person name="Kapitonov V.V."/>
            <person name="Jurka J."/>
            <person name="Genikhovich G."/>
            <person name="Grigoriev I.V."/>
            <person name="Lucas S.M."/>
            <person name="Steele R.E."/>
            <person name="Finnerty J.R."/>
            <person name="Technau U."/>
            <person name="Martindale M.Q."/>
            <person name="Rokhsar D.S."/>
        </authorList>
    </citation>
    <scope>NUCLEOTIDE SEQUENCE [LARGE SCALE GENOMIC DNA]</scope>
    <source>
        <strain evidence="11">CH2 X CH6</strain>
    </source>
</reference>
<dbReference type="UniPathway" id="UPA00196"/>